<dbReference type="Proteomes" id="UP001143856">
    <property type="component" value="Unassembled WGS sequence"/>
</dbReference>
<keyword evidence="2" id="KW-1185">Reference proteome</keyword>
<dbReference type="EMBL" id="JAPDGR010001754">
    <property type="protein sequence ID" value="KAJ2979892.1"/>
    <property type="molecule type" value="Genomic_DNA"/>
</dbReference>
<name>A0ACC1NLU8_9PEZI</name>
<accession>A0ACC1NLU8</accession>
<evidence type="ECO:0000313" key="2">
    <source>
        <dbReference type="Proteomes" id="UP001143856"/>
    </source>
</evidence>
<protein>
    <submittedName>
        <fullName evidence="1">Uncharacterized protein</fullName>
    </submittedName>
</protein>
<organism evidence="1 2">
    <name type="scientific">Xylaria curta</name>
    <dbReference type="NCBI Taxonomy" id="42375"/>
    <lineage>
        <taxon>Eukaryota</taxon>
        <taxon>Fungi</taxon>
        <taxon>Dikarya</taxon>
        <taxon>Ascomycota</taxon>
        <taxon>Pezizomycotina</taxon>
        <taxon>Sordariomycetes</taxon>
        <taxon>Xylariomycetidae</taxon>
        <taxon>Xylariales</taxon>
        <taxon>Xylariaceae</taxon>
        <taxon>Xylaria</taxon>
    </lineage>
</organism>
<comment type="caution">
    <text evidence="1">The sequence shown here is derived from an EMBL/GenBank/DDBJ whole genome shotgun (WGS) entry which is preliminary data.</text>
</comment>
<gene>
    <name evidence="1" type="ORF">NUW58_g7087</name>
</gene>
<reference evidence="1" key="1">
    <citation type="submission" date="2022-10" db="EMBL/GenBank/DDBJ databases">
        <title>Genome Sequence of Xylaria curta.</title>
        <authorList>
            <person name="Buettner E."/>
        </authorList>
    </citation>
    <scope>NUCLEOTIDE SEQUENCE</scope>
    <source>
        <strain evidence="1">Babe10</strain>
    </source>
</reference>
<sequence length="544" mass="60934">MIEPTPEYQRFYDQKRREMDKQRLEHHITEGNSLEPPQGQPMSRSTTSDSLPSPSTVCSHVGDDDAPVSPNPTTEAARSKPHRGRRKGPLEYETRIKTAFKRKFKLTCEEHQRKKVSCKCFDFSKLEEGYRRTYEGQNANPSRSPSVRSLSDLGTFGAGGAAPTSLPVYQNFDLPELPTDHESATSLVSANLRQVFEFDIQSAASVTAMVSAPSQEPFFLSATTPVPEPTEFAIGSLMPFHNRWGCQYQHLTDETRSQASTDTCSWTGPLDQLRAHFIATHRDFRPAQNPFRGICLRCHAVGPSPTEERTCAEPDECSPNSWQTWYFGVPCQSNPNPRRVTVSEASGSRSSWISPPWGMTTPGSSSTDNSFLYPSYDGNSGFYEHSASGTDNNEASDDKEKDDPCHEDGGLQNRCQCHFDAASVIRRRCIRSGLLLSRRDSGHKPVLCDPHLNIPLPPQPRWYLILPLLAPLLVLRLLEEYFLIDLSGSLLALLSINYILKWYLALVVLGYLIAWTTVEYHRARFNGVVSKTVLYVDISPTKAP</sequence>
<proteinExistence type="predicted"/>
<evidence type="ECO:0000313" key="1">
    <source>
        <dbReference type="EMBL" id="KAJ2979892.1"/>
    </source>
</evidence>